<reference evidence="2" key="2">
    <citation type="journal article" date="2022" name="Hortic Res">
        <title>The genome of Dioscorea zingiberensis sheds light on the biosynthesis, origin and evolution of the medicinally important diosgenin saponins.</title>
        <authorList>
            <person name="Li Y."/>
            <person name="Tan C."/>
            <person name="Li Z."/>
            <person name="Guo J."/>
            <person name="Li S."/>
            <person name="Chen X."/>
            <person name="Wang C."/>
            <person name="Dai X."/>
            <person name="Yang H."/>
            <person name="Song W."/>
            <person name="Hou L."/>
            <person name="Xu J."/>
            <person name="Tong Z."/>
            <person name="Xu A."/>
            <person name="Yuan X."/>
            <person name="Wang W."/>
            <person name="Yang Q."/>
            <person name="Chen L."/>
            <person name="Sun Z."/>
            <person name="Wang K."/>
            <person name="Pan B."/>
            <person name="Chen J."/>
            <person name="Bao Y."/>
            <person name="Liu F."/>
            <person name="Qi X."/>
            <person name="Gang D.R."/>
            <person name="Wen J."/>
            <person name="Li J."/>
        </authorList>
    </citation>
    <scope>NUCLEOTIDE SEQUENCE</scope>
    <source>
        <strain evidence="2">Dzin_1.0</strain>
    </source>
</reference>
<comment type="caution">
    <text evidence="2">The sequence shown here is derived from an EMBL/GenBank/DDBJ whole genome shotgun (WGS) entry which is preliminary data.</text>
</comment>
<dbReference type="Proteomes" id="UP001085076">
    <property type="component" value="Miscellaneous, Linkage group lg04"/>
</dbReference>
<evidence type="ECO:0000313" key="3">
    <source>
        <dbReference type="Proteomes" id="UP001085076"/>
    </source>
</evidence>
<sequence length="217" mass="24138">MVILKVLSAFLSRNLILTKLEVINPVITDRKGPVMVLDVCEKGSLRAFPQVLYVVFEGSLEDSRVNFVGGTLEARWPAARMEANGIKVDHTRTRFNLESMLGLVKLVLNHVEEDEGITLVEEVVDRPCERPLAALREVHHQAELLIYCHLDLSLLEGELADISRGMRPEMRFSGRESSRNSERLPMEGMSTGKKQGFDAAGGAPTRKEGRDLEVGGE</sequence>
<gene>
    <name evidence="2" type="ORF">J5N97_017115</name>
</gene>
<feature type="region of interest" description="Disordered" evidence="1">
    <location>
        <begin position="171"/>
        <end position="217"/>
    </location>
</feature>
<organism evidence="2 3">
    <name type="scientific">Dioscorea zingiberensis</name>
    <dbReference type="NCBI Taxonomy" id="325984"/>
    <lineage>
        <taxon>Eukaryota</taxon>
        <taxon>Viridiplantae</taxon>
        <taxon>Streptophyta</taxon>
        <taxon>Embryophyta</taxon>
        <taxon>Tracheophyta</taxon>
        <taxon>Spermatophyta</taxon>
        <taxon>Magnoliopsida</taxon>
        <taxon>Liliopsida</taxon>
        <taxon>Dioscoreales</taxon>
        <taxon>Dioscoreaceae</taxon>
        <taxon>Dioscorea</taxon>
    </lineage>
</organism>
<keyword evidence="3" id="KW-1185">Reference proteome</keyword>
<protein>
    <submittedName>
        <fullName evidence="2">Uncharacterized protein</fullName>
    </submittedName>
</protein>
<dbReference type="EMBL" id="JAGGNH010000004">
    <property type="protein sequence ID" value="KAJ0975150.1"/>
    <property type="molecule type" value="Genomic_DNA"/>
</dbReference>
<reference evidence="2" key="1">
    <citation type="submission" date="2021-03" db="EMBL/GenBank/DDBJ databases">
        <authorList>
            <person name="Li Z."/>
            <person name="Yang C."/>
        </authorList>
    </citation>
    <scope>NUCLEOTIDE SEQUENCE</scope>
    <source>
        <strain evidence="2">Dzin_1.0</strain>
        <tissue evidence="2">Leaf</tissue>
    </source>
</reference>
<evidence type="ECO:0000256" key="1">
    <source>
        <dbReference type="SAM" id="MobiDB-lite"/>
    </source>
</evidence>
<feature type="compositionally biased region" description="Basic and acidic residues" evidence="1">
    <location>
        <begin position="171"/>
        <end position="185"/>
    </location>
</feature>
<proteinExistence type="predicted"/>
<accession>A0A9D5HG25</accession>
<dbReference type="AlphaFoldDB" id="A0A9D5HG25"/>
<name>A0A9D5HG25_9LILI</name>
<evidence type="ECO:0000313" key="2">
    <source>
        <dbReference type="EMBL" id="KAJ0975150.1"/>
    </source>
</evidence>
<feature type="compositionally biased region" description="Basic and acidic residues" evidence="1">
    <location>
        <begin position="205"/>
        <end position="217"/>
    </location>
</feature>